<accession>A0ABV6YPJ7</accession>
<comment type="caution">
    <text evidence="2">The sequence shown here is derived from an EMBL/GenBank/DDBJ whole genome shotgun (WGS) entry which is preliminary data.</text>
</comment>
<dbReference type="InterPro" id="IPR003018">
    <property type="entry name" value="GAF"/>
</dbReference>
<dbReference type="Gene3D" id="3.30.450.40">
    <property type="match status" value="1"/>
</dbReference>
<dbReference type="PANTHER" id="PTHR43155">
    <property type="entry name" value="CYCLIC DI-GMP PHOSPHODIESTERASE PA4108-RELATED"/>
    <property type="match status" value="1"/>
</dbReference>
<dbReference type="InterPro" id="IPR037522">
    <property type="entry name" value="HD_GYP_dom"/>
</dbReference>
<dbReference type="Pfam" id="PF13185">
    <property type="entry name" value="GAF_2"/>
    <property type="match status" value="1"/>
</dbReference>
<dbReference type="PANTHER" id="PTHR43155:SF2">
    <property type="entry name" value="CYCLIC DI-GMP PHOSPHODIESTERASE PA4108"/>
    <property type="match status" value="1"/>
</dbReference>
<reference evidence="2 3" key="1">
    <citation type="submission" date="2024-09" db="EMBL/GenBank/DDBJ databases">
        <authorList>
            <person name="D'Angelo T."/>
        </authorList>
    </citation>
    <scope>NUCLEOTIDE SEQUENCE [LARGE SCALE GENOMIC DNA]</scope>
    <source>
        <strain evidence="2">SAG AM-311-F02</strain>
    </source>
</reference>
<dbReference type="PROSITE" id="PS51832">
    <property type="entry name" value="HD_GYP"/>
    <property type="match status" value="1"/>
</dbReference>
<dbReference type="SUPFAM" id="SSF55781">
    <property type="entry name" value="GAF domain-like"/>
    <property type="match status" value="1"/>
</dbReference>
<name>A0ABV6YPJ7_UNCEI</name>
<feature type="non-terminal residue" evidence="2">
    <location>
        <position position="1"/>
    </location>
</feature>
<feature type="domain" description="HD-GYP" evidence="1">
    <location>
        <begin position="142"/>
        <end position="339"/>
    </location>
</feature>
<dbReference type="InterPro" id="IPR029016">
    <property type="entry name" value="GAF-like_dom_sf"/>
</dbReference>
<gene>
    <name evidence="2" type="ORF">ACFL2Z_03450</name>
</gene>
<evidence type="ECO:0000259" key="1">
    <source>
        <dbReference type="PROSITE" id="PS51832"/>
    </source>
</evidence>
<dbReference type="InterPro" id="IPR003607">
    <property type="entry name" value="HD/PDEase_dom"/>
</dbReference>
<dbReference type="Pfam" id="PF13487">
    <property type="entry name" value="HD_5"/>
    <property type="match status" value="1"/>
</dbReference>
<sequence>LRRMLSLVTDMISKVIEVDRCELLLEDSATGKLVAGAGQAGEDGTSLVTMPAGGLSGKVYEEGRPVVLNSEMDLADSGIKETLPFERVPCASVPIRLKGEVVGVLTVANKHGNHEFFDEDDLGLLAALGDRIGVAIERATSYESARDQFVSAMVAMKSVMEARSIPAGKSMDHAALVAGLARSMDVDDEEVKLLQYVSRIYDVGMVKVGEGILRKRGGLRVGEYESVKRHPEEGVDIVGPIEFLEQVKEVILHHHERFDGGGYPGGLSGEGIPMGARILAVVDSYSSMLSDRPYRSALSVEEAIEELRRCRGTQFDPKIVDRFIELLGRSGVEVRPKETI</sequence>
<proteinExistence type="predicted"/>
<evidence type="ECO:0000313" key="3">
    <source>
        <dbReference type="Proteomes" id="UP001594288"/>
    </source>
</evidence>
<protein>
    <submittedName>
        <fullName evidence="2">HD domain-containing phosphohydrolase</fullName>
    </submittedName>
</protein>
<dbReference type="SMART" id="SM00065">
    <property type="entry name" value="GAF"/>
    <property type="match status" value="1"/>
</dbReference>
<dbReference type="CDD" id="cd00077">
    <property type="entry name" value="HDc"/>
    <property type="match status" value="1"/>
</dbReference>
<dbReference type="SUPFAM" id="SSF109604">
    <property type="entry name" value="HD-domain/PDEase-like"/>
    <property type="match status" value="1"/>
</dbReference>
<organism evidence="2 3">
    <name type="scientific">Eiseniibacteriota bacterium</name>
    <dbReference type="NCBI Taxonomy" id="2212470"/>
    <lineage>
        <taxon>Bacteria</taxon>
        <taxon>Candidatus Eiseniibacteriota</taxon>
    </lineage>
</organism>
<dbReference type="Proteomes" id="UP001594288">
    <property type="component" value="Unassembled WGS sequence"/>
</dbReference>
<dbReference type="EMBL" id="JBHPEI010000046">
    <property type="protein sequence ID" value="MFC1799948.1"/>
    <property type="molecule type" value="Genomic_DNA"/>
</dbReference>
<keyword evidence="3" id="KW-1185">Reference proteome</keyword>
<evidence type="ECO:0000313" key="2">
    <source>
        <dbReference type="EMBL" id="MFC1799948.1"/>
    </source>
</evidence>
<dbReference type="Gene3D" id="1.10.3210.10">
    <property type="entry name" value="Hypothetical protein af1432"/>
    <property type="match status" value="1"/>
</dbReference>